<proteinExistence type="predicted"/>
<dbReference type="AlphaFoldDB" id="A0A3S5A643"/>
<evidence type="ECO:0000313" key="2">
    <source>
        <dbReference type="Proteomes" id="UP000784294"/>
    </source>
</evidence>
<protein>
    <submittedName>
        <fullName evidence="1">Uncharacterized protein</fullName>
    </submittedName>
</protein>
<reference evidence="1" key="1">
    <citation type="submission" date="2018-11" db="EMBL/GenBank/DDBJ databases">
        <authorList>
            <consortium name="Pathogen Informatics"/>
        </authorList>
    </citation>
    <scope>NUCLEOTIDE SEQUENCE</scope>
</reference>
<evidence type="ECO:0000313" key="1">
    <source>
        <dbReference type="EMBL" id="VEL16011.1"/>
    </source>
</evidence>
<keyword evidence="2" id="KW-1185">Reference proteome</keyword>
<accession>A0A3S5A643</accession>
<dbReference type="EMBL" id="CAAALY010026793">
    <property type="protein sequence ID" value="VEL16011.1"/>
    <property type="molecule type" value="Genomic_DNA"/>
</dbReference>
<sequence>MVTIYLVFFISFSSVFLLPVNHANIYTILYVNTYSPGASETGPENSVIFRRPHLVNSQTITTVHSPELPNVSARTFDSHHRHPPGLPLDQHTQRVKLRNNHHRYQEFGQFIRKYPPCTFESTCRREATAPSKCVSIIDASHETTSSSKPLVSQGCEKTYAMQSSEYVDSIGCCTKRDVIVEGGTVEFISDVLTGPGKRTRFSVGQDQESICMFYS</sequence>
<gene>
    <name evidence="1" type="ORF">PXEA_LOCUS9451</name>
</gene>
<dbReference type="Proteomes" id="UP000784294">
    <property type="component" value="Unassembled WGS sequence"/>
</dbReference>
<comment type="caution">
    <text evidence="1">The sequence shown here is derived from an EMBL/GenBank/DDBJ whole genome shotgun (WGS) entry which is preliminary data.</text>
</comment>
<name>A0A3S5A643_9PLAT</name>
<organism evidence="1 2">
    <name type="scientific">Protopolystoma xenopodis</name>
    <dbReference type="NCBI Taxonomy" id="117903"/>
    <lineage>
        <taxon>Eukaryota</taxon>
        <taxon>Metazoa</taxon>
        <taxon>Spiralia</taxon>
        <taxon>Lophotrochozoa</taxon>
        <taxon>Platyhelminthes</taxon>
        <taxon>Monogenea</taxon>
        <taxon>Polyopisthocotylea</taxon>
        <taxon>Polystomatidea</taxon>
        <taxon>Polystomatidae</taxon>
        <taxon>Protopolystoma</taxon>
    </lineage>
</organism>